<proteinExistence type="predicted"/>
<organism evidence="1">
    <name type="scientific">Talaromyces marneffei PM1</name>
    <dbReference type="NCBI Taxonomy" id="1077442"/>
    <lineage>
        <taxon>Eukaryota</taxon>
        <taxon>Fungi</taxon>
        <taxon>Dikarya</taxon>
        <taxon>Ascomycota</taxon>
        <taxon>Pezizomycotina</taxon>
        <taxon>Eurotiomycetes</taxon>
        <taxon>Eurotiomycetidae</taxon>
        <taxon>Eurotiales</taxon>
        <taxon>Trichocomaceae</taxon>
        <taxon>Talaromyces</taxon>
        <taxon>Talaromyces sect. Talaromyces</taxon>
    </lineage>
</organism>
<dbReference type="HOGENOM" id="CLU_2777641_0_0_1"/>
<dbReference type="EMBL" id="JPOX01000005">
    <property type="protein sequence ID" value="KFX51370.1"/>
    <property type="molecule type" value="Genomic_DNA"/>
</dbReference>
<sequence>MASRREQVIGVQAFVMPFSHLHIEPPAEEHNNGQRQGHNKIQLPVPITFKMKQACCLQCLHCETIPQLV</sequence>
<name>A0A093VGS6_TALMA</name>
<gene>
    <name evidence="1" type="ORF">GQ26_0051840</name>
</gene>
<reference evidence="1" key="1">
    <citation type="journal article" date="2014" name="PLoS Genet.">
        <title>Signature Gene Expression Reveals Novel Clues to the Molecular Mechanisms of Dimorphic Transition in Penicillium marneffei.</title>
        <authorList>
            <person name="Yang E."/>
            <person name="Wang G."/>
            <person name="Cai J."/>
            <person name="Woo P.C."/>
            <person name="Lau S.K."/>
            <person name="Yuen K.-Y."/>
            <person name="Chow W.-N."/>
            <person name="Lin X."/>
        </authorList>
    </citation>
    <scope>NUCLEOTIDE SEQUENCE [LARGE SCALE GENOMIC DNA]</scope>
    <source>
        <strain evidence="1">PM1</strain>
    </source>
</reference>
<comment type="caution">
    <text evidence="1">The sequence shown here is derived from an EMBL/GenBank/DDBJ whole genome shotgun (WGS) entry which is preliminary data.</text>
</comment>
<protein>
    <submittedName>
        <fullName evidence="1">Uncharacterized protein</fullName>
    </submittedName>
</protein>
<evidence type="ECO:0000313" key="1">
    <source>
        <dbReference type="EMBL" id="KFX51370.1"/>
    </source>
</evidence>
<dbReference type="AlphaFoldDB" id="A0A093VGS6"/>
<accession>A0A093VGS6</accession>